<evidence type="ECO:0000313" key="2">
    <source>
        <dbReference type="EnsemblPlants" id="MELO3C029578.2.1"/>
    </source>
</evidence>
<name>A0A9I9E6S8_CUCME</name>
<organism evidence="2">
    <name type="scientific">Cucumis melo</name>
    <name type="common">Muskmelon</name>
    <dbReference type="NCBI Taxonomy" id="3656"/>
    <lineage>
        <taxon>Eukaryota</taxon>
        <taxon>Viridiplantae</taxon>
        <taxon>Streptophyta</taxon>
        <taxon>Embryophyta</taxon>
        <taxon>Tracheophyta</taxon>
        <taxon>Spermatophyta</taxon>
        <taxon>Magnoliopsida</taxon>
        <taxon>eudicotyledons</taxon>
        <taxon>Gunneridae</taxon>
        <taxon>Pentapetalae</taxon>
        <taxon>rosids</taxon>
        <taxon>fabids</taxon>
        <taxon>Cucurbitales</taxon>
        <taxon>Cucurbitaceae</taxon>
        <taxon>Benincaseae</taxon>
        <taxon>Cucumis</taxon>
    </lineage>
</organism>
<proteinExistence type="predicted"/>
<protein>
    <submittedName>
        <fullName evidence="2">Uncharacterized protein</fullName>
    </submittedName>
</protein>
<keyword evidence="1" id="KW-0472">Membrane</keyword>
<evidence type="ECO:0000256" key="1">
    <source>
        <dbReference type="SAM" id="Phobius"/>
    </source>
</evidence>
<sequence length="139" mass="14977">MEVATMADFDTLYTLLRRDSSYRECWADPATAKTMGVLGGSRNIVKLISDGCTGCVLYNVMMSCRGRAPDSLSKEETQIDYVIKSDGLKTTVVAAAVAVAVAVVVLVLVLVRVLVVVVLNICVNTAWGFVEKAKIIDNT</sequence>
<keyword evidence="1" id="KW-1133">Transmembrane helix</keyword>
<accession>A0A9I9E6S8</accession>
<dbReference type="EnsemblPlants" id="MELO3C029578.2.1">
    <property type="protein sequence ID" value="MELO3C029578.2.1"/>
    <property type="gene ID" value="MELO3C029578.2"/>
</dbReference>
<feature type="transmembrane region" description="Helical" evidence="1">
    <location>
        <begin position="92"/>
        <end position="119"/>
    </location>
</feature>
<keyword evidence="1" id="KW-0812">Transmembrane</keyword>
<reference evidence="2" key="1">
    <citation type="submission" date="2023-03" db="UniProtKB">
        <authorList>
            <consortium name="EnsemblPlants"/>
        </authorList>
    </citation>
    <scope>IDENTIFICATION</scope>
</reference>
<dbReference type="AlphaFoldDB" id="A0A9I9E6S8"/>
<dbReference type="Gramene" id="MELO3C029578.2.1">
    <property type="protein sequence ID" value="MELO3C029578.2.1"/>
    <property type="gene ID" value="MELO3C029578.2"/>
</dbReference>